<sequence>MAFTVALLVVIVPWAVWVFRITGNPTPAQREAVGPVLVSGGLLLGTASGGLTLALLRLQPQVMLLELRRELLRGDQGEENSI</sequence>
<dbReference type="AlphaFoldDB" id="A0A2A2SAN2"/>
<keyword evidence="1" id="KW-0472">Membrane</keyword>
<gene>
    <name evidence="2" type="ORF">CKY28_17680</name>
</gene>
<evidence type="ECO:0000256" key="1">
    <source>
        <dbReference type="SAM" id="Phobius"/>
    </source>
</evidence>
<dbReference type="EMBL" id="NSLI01000008">
    <property type="protein sequence ID" value="PAX06318.1"/>
    <property type="molecule type" value="Genomic_DNA"/>
</dbReference>
<name>A0A2A2SAN2_9SPHN</name>
<keyword evidence="1" id="KW-0812">Transmembrane</keyword>
<dbReference type="RefSeq" id="WP_095999724.1">
    <property type="nucleotide sequence ID" value="NZ_NSLI01000008.1"/>
</dbReference>
<reference evidence="3" key="1">
    <citation type="submission" date="2017-09" db="EMBL/GenBank/DDBJ databases">
        <authorList>
            <person name="Feng G."/>
            <person name="Zhu H."/>
        </authorList>
    </citation>
    <scope>NUCLEOTIDE SEQUENCE [LARGE SCALE GENOMIC DNA]</scope>
    <source>
        <strain evidence="3">1PNM-20</strain>
    </source>
</reference>
<evidence type="ECO:0000313" key="3">
    <source>
        <dbReference type="Proteomes" id="UP000218151"/>
    </source>
</evidence>
<comment type="caution">
    <text evidence="2">The sequence shown here is derived from an EMBL/GenBank/DDBJ whole genome shotgun (WGS) entry which is preliminary data.</text>
</comment>
<protein>
    <submittedName>
        <fullName evidence="2">Uncharacterized protein</fullName>
    </submittedName>
</protein>
<keyword evidence="3" id="KW-1185">Reference proteome</keyword>
<keyword evidence="1" id="KW-1133">Transmembrane helix</keyword>
<dbReference type="Proteomes" id="UP000218151">
    <property type="component" value="Unassembled WGS sequence"/>
</dbReference>
<evidence type="ECO:0000313" key="2">
    <source>
        <dbReference type="EMBL" id="PAX06318.1"/>
    </source>
</evidence>
<organism evidence="2 3">
    <name type="scientific">Sphingomonas lenta</name>
    <dbReference type="NCBI Taxonomy" id="1141887"/>
    <lineage>
        <taxon>Bacteria</taxon>
        <taxon>Pseudomonadati</taxon>
        <taxon>Pseudomonadota</taxon>
        <taxon>Alphaproteobacteria</taxon>
        <taxon>Sphingomonadales</taxon>
        <taxon>Sphingomonadaceae</taxon>
        <taxon>Sphingomonas</taxon>
    </lineage>
</organism>
<accession>A0A2A2SAN2</accession>
<feature type="transmembrane region" description="Helical" evidence="1">
    <location>
        <begin position="36"/>
        <end position="58"/>
    </location>
</feature>
<proteinExistence type="predicted"/>